<dbReference type="GO" id="GO:0006171">
    <property type="term" value="P:cAMP biosynthetic process"/>
    <property type="evidence" value="ECO:0007669"/>
    <property type="project" value="InterPro"/>
</dbReference>
<dbReference type="GO" id="GO:0106408">
    <property type="term" value="F:diadenylate cyclase activity"/>
    <property type="evidence" value="ECO:0007669"/>
    <property type="project" value="UniProtKB-EC"/>
</dbReference>
<evidence type="ECO:0000256" key="3">
    <source>
        <dbReference type="ARBA" id="ARBA00022679"/>
    </source>
</evidence>
<evidence type="ECO:0000313" key="13">
    <source>
        <dbReference type="Proteomes" id="UP000242288"/>
    </source>
</evidence>
<comment type="similarity">
    <text evidence="10">Belongs to the adenylate cyclase family. DacA/CdaA subfamily.</text>
</comment>
<feature type="transmembrane region" description="Helical" evidence="10">
    <location>
        <begin position="62"/>
        <end position="79"/>
    </location>
</feature>
<evidence type="ECO:0000256" key="10">
    <source>
        <dbReference type="HAMAP-Rule" id="MF_01499"/>
    </source>
</evidence>
<keyword evidence="9 10" id="KW-0472">Membrane</keyword>
<evidence type="ECO:0000256" key="4">
    <source>
        <dbReference type="ARBA" id="ARBA00022692"/>
    </source>
</evidence>
<sequence>MEKFFEQLRWQDLIDIAIVSFIIYKIFILVKGTRAARMLIGIGVLLAISLISRFFELYTLDWLIQSFWTQIVIILIILFQPEIRKALAQMGETPLLHRFSSAEEMKTIEEIVKASQGLANKKIGALIVFERNVSLNEYVEIGVPLEARVTKELLMSIFHPTSPIHDGAVIIKKNRIVAAGCFLPIKLGADLKKTYGTRHRAALGITEETDAVAVIVSEETGAISLAVNGELFSNLDMETLRGKLTNLFTTERERKWAEF</sequence>
<keyword evidence="7 10" id="KW-0067">ATP-binding</keyword>
<evidence type="ECO:0000256" key="5">
    <source>
        <dbReference type="ARBA" id="ARBA00022695"/>
    </source>
</evidence>
<dbReference type="PANTHER" id="PTHR34185">
    <property type="entry name" value="DIADENYLATE CYCLASE"/>
    <property type="match status" value="1"/>
</dbReference>
<dbReference type="InterPro" id="IPR036888">
    <property type="entry name" value="DNA_integrity_DisA_N_sf"/>
</dbReference>
<evidence type="ECO:0000256" key="6">
    <source>
        <dbReference type="ARBA" id="ARBA00022741"/>
    </source>
</evidence>
<dbReference type="InterPro" id="IPR034701">
    <property type="entry name" value="CdaA"/>
</dbReference>
<protein>
    <recommendedName>
        <fullName evidence="10">Diadenylate cyclase</fullName>
        <shortName evidence="10">DAC</shortName>
        <ecNumber evidence="10">2.7.7.85</ecNumber>
    </recommendedName>
    <alternativeName>
        <fullName evidence="10">Cyclic-di-AMP synthase</fullName>
        <shortName evidence="10">c-di-AMP synthase</shortName>
    </alternativeName>
</protein>
<feature type="transmembrane region" description="Helical" evidence="10">
    <location>
        <begin position="12"/>
        <end position="30"/>
    </location>
</feature>
<comment type="caution">
    <text evidence="12">The sequence shown here is derived from an EMBL/GenBank/DDBJ whole genome shotgun (WGS) entry which is preliminary data.</text>
</comment>
<dbReference type="PROSITE" id="PS51794">
    <property type="entry name" value="DAC"/>
    <property type="match status" value="1"/>
</dbReference>
<dbReference type="NCBIfam" id="TIGR00159">
    <property type="entry name" value="diadenylate cyclase CdaA"/>
    <property type="match status" value="1"/>
</dbReference>
<dbReference type="FunFam" id="3.40.1700.10:FF:000002">
    <property type="entry name" value="Diadenylate cyclase"/>
    <property type="match status" value="1"/>
</dbReference>
<reference evidence="12 13" key="1">
    <citation type="submission" date="2018-01" db="EMBL/GenBank/DDBJ databases">
        <title>Metagenomic assembled genomes from two thermal pools in the Uzon Caldera, Kamchatka, Russia.</title>
        <authorList>
            <person name="Wilkins L."/>
            <person name="Ettinger C."/>
        </authorList>
    </citation>
    <scope>NUCLEOTIDE SEQUENCE [LARGE SCALE GENOMIC DNA]</scope>
    <source>
        <strain evidence="12">ZAV-04</strain>
    </source>
</reference>
<dbReference type="EC" id="2.7.7.85" evidence="10"/>
<comment type="subunit">
    <text evidence="10">Probably a homodimer.</text>
</comment>
<dbReference type="InterPro" id="IPR003390">
    <property type="entry name" value="DNA_integrity_scan_DisA_N"/>
</dbReference>
<dbReference type="Pfam" id="PF19293">
    <property type="entry name" value="CdaA_N"/>
    <property type="match status" value="1"/>
</dbReference>
<dbReference type="InterPro" id="IPR014046">
    <property type="entry name" value="C-di-AMP_synthase"/>
</dbReference>
<feature type="domain" description="DAC" evidence="11">
    <location>
        <begin position="80"/>
        <end position="237"/>
    </location>
</feature>
<gene>
    <name evidence="10" type="primary">dacA</name>
    <name evidence="12" type="ORF">C0186_02300</name>
</gene>
<organism evidence="12 13">
    <name type="scientific">Thermodesulfovibrio aggregans</name>
    <dbReference type="NCBI Taxonomy" id="86166"/>
    <lineage>
        <taxon>Bacteria</taxon>
        <taxon>Pseudomonadati</taxon>
        <taxon>Nitrospirota</taxon>
        <taxon>Thermodesulfovibrionia</taxon>
        <taxon>Thermodesulfovibrionales</taxon>
        <taxon>Thermodesulfovibrionaceae</taxon>
        <taxon>Thermodesulfovibrio</taxon>
    </lineage>
</organism>
<dbReference type="InterPro" id="IPR045585">
    <property type="entry name" value="CdaA_N"/>
</dbReference>
<keyword evidence="5 10" id="KW-0548">Nucleotidyltransferase</keyword>
<comment type="function">
    <text evidence="10">Catalyzes the condensation of 2 ATP molecules into cyclic di-AMP (c-di-AMP), a second messenger used to regulate differing processes in different bacteria.</text>
</comment>
<keyword evidence="4 10" id="KW-0812">Transmembrane</keyword>
<accession>A0A2J6WNV6</accession>
<dbReference type="Pfam" id="PF02457">
    <property type="entry name" value="DAC"/>
    <property type="match status" value="1"/>
</dbReference>
<dbReference type="Gene3D" id="3.40.1700.10">
    <property type="entry name" value="DNA integrity scanning protein, DisA, N-terminal domain"/>
    <property type="match status" value="1"/>
</dbReference>
<proteinExistence type="inferred from homology"/>
<dbReference type="InterPro" id="IPR050338">
    <property type="entry name" value="DisA"/>
</dbReference>
<dbReference type="HAMAP" id="MF_01499">
    <property type="entry name" value="DacA"/>
    <property type="match status" value="1"/>
</dbReference>
<evidence type="ECO:0000256" key="7">
    <source>
        <dbReference type="ARBA" id="ARBA00022840"/>
    </source>
</evidence>
<dbReference type="GO" id="GO:0004016">
    <property type="term" value="F:adenylate cyclase activity"/>
    <property type="evidence" value="ECO:0007669"/>
    <property type="project" value="UniProtKB-UniRule"/>
</dbReference>
<evidence type="ECO:0000256" key="1">
    <source>
        <dbReference type="ARBA" id="ARBA00000877"/>
    </source>
</evidence>
<evidence type="ECO:0000256" key="8">
    <source>
        <dbReference type="ARBA" id="ARBA00022989"/>
    </source>
</evidence>
<dbReference type="GO" id="GO:0005524">
    <property type="term" value="F:ATP binding"/>
    <property type="evidence" value="ECO:0007669"/>
    <property type="project" value="UniProtKB-UniRule"/>
</dbReference>
<evidence type="ECO:0000256" key="2">
    <source>
        <dbReference type="ARBA" id="ARBA00022475"/>
    </source>
</evidence>
<comment type="catalytic activity">
    <reaction evidence="1 10">
        <text>2 ATP = 3',3'-c-di-AMP + 2 diphosphate</text>
        <dbReference type="Rhea" id="RHEA:35655"/>
        <dbReference type="ChEBI" id="CHEBI:30616"/>
        <dbReference type="ChEBI" id="CHEBI:33019"/>
        <dbReference type="ChEBI" id="CHEBI:71500"/>
        <dbReference type="EC" id="2.7.7.85"/>
    </reaction>
</comment>
<evidence type="ECO:0000256" key="9">
    <source>
        <dbReference type="ARBA" id="ARBA00023136"/>
    </source>
</evidence>
<feature type="transmembrane region" description="Helical" evidence="10">
    <location>
        <begin position="36"/>
        <end position="55"/>
    </location>
</feature>
<evidence type="ECO:0000313" key="12">
    <source>
        <dbReference type="EMBL" id="PMP72045.1"/>
    </source>
</evidence>
<evidence type="ECO:0000259" key="11">
    <source>
        <dbReference type="PROSITE" id="PS51794"/>
    </source>
</evidence>
<dbReference type="PIRSF" id="PIRSF004793">
    <property type="entry name" value="UCP004793"/>
    <property type="match status" value="1"/>
</dbReference>
<keyword evidence="2 10" id="KW-1003">Cell membrane</keyword>
<dbReference type="EMBL" id="PNIO01000016">
    <property type="protein sequence ID" value="PMP72045.1"/>
    <property type="molecule type" value="Genomic_DNA"/>
</dbReference>
<dbReference type="PANTHER" id="PTHR34185:SF1">
    <property type="entry name" value="DIADENYLATE CYCLASE"/>
    <property type="match status" value="1"/>
</dbReference>
<dbReference type="SUPFAM" id="SSF143597">
    <property type="entry name" value="YojJ-like"/>
    <property type="match status" value="1"/>
</dbReference>
<keyword evidence="6 10" id="KW-0547">Nucleotide-binding</keyword>
<comment type="caution">
    <text evidence="10">Lacks conserved residue(s) required for the propagation of feature annotation.</text>
</comment>
<keyword evidence="8 10" id="KW-1133">Transmembrane helix</keyword>
<dbReference type="AlphaFoldDB" id="A0A2J6WNV6"/>
<keyword evidence="3 10" id="KW-0808">Transferase</keyword>
<dbReference type="Proteomes" id="UP000242288">
    <property type="component" value="Unassembled WGS sequence"/>
</dbReference>
<name>A0A2J6WNV6_9BACT</name>